<dbReference type="AlphaFoldDB" id="A0A829FAD8"/>
<dbReference type="EMBL" id="AITY01000062">
    <property type="protein sequence ID" value="EOM19208.1"/>
    <property type="molecule type" value="Genomic_DNA"/>
</dbReference>
<organism evidence="1 2">
    <name type="scientific">Enterococcus faecium EnGen0192</name>
    <dbReference type="NCBI Taxonomy" id="1157487"/>
    <lineage>
        <taxon>Bacteria</taxon>
        <taxon>Bacillati</taxon>
        <taxon>Bacillota</taxon>
        <taxon>Bacilli</taxon>
        <taxon>Lactobacillales</taxon>
        <taxon>Enterococcaceae</taxon>
        <taxon>Enterococcus</taxon>
    </lineage>
</organism>
<dbReference type="RefSeq" id="WP_002332610.1">
    <property type="nucleotide sequence ID" value="NZ_KB949529.1"/>
</dbReference>
<gene>
    <name evidence="1" type="ORF">SSM_02810</name>
</gene>
<reference evidence="1 2" key="1">
    <citation type="submission" date="2013-02" db="EMBL/GenBank/DDBJ databases">
        <title>The Genome Sequence of Enterococcus faecium HM1072.</title>
        <authorList>
            <consortium name="The Broad Institute Genome Sequencing Platform"/>
            <consortium name="The Broad Institute Genome Sequencing Center for Infectious Disease"/>
            <person name="Earl A.M."/>
            <person name="Gilmore M.S."/>
            <person name="Lebreton F."/>
            <person name="Courvalin P."/>
            <person name="Walker B."/>
            <person name="Young S.K."/>
            <person name="Zeng Q."/>
            <person name="Gargeya S."/>
            <person name="Fitzgerald M."/>
            <person name="Haas B."/>
            <person name="Abouelleil A."/>
            <person name="Alvarado L."/>
            <person name="Arachchi H.M."/>
            <person name="Berlin A.M."/>
            <person name="Chapman S.B."/>
            <person name="Dewar J."/>
            <person name="Goldberg J."/>
            <person name="Griggs A."/>
            <person name="Gujja S."/>
            <person name="Hansen M."/>
            <person name="Howarth C."/>
            <person name="Imamovic A."/>
            <person name="Larimer J."/>
            <person name="McCowan C."/>
            <person name="Murphy C."/>
            <person name="Neiman D."/>
            <person name="Pearson M."/>
            <person name="Priest M."/>
            <person name="Roberts A."/>
            <person name="Saif S."/>
            <person name="Shea T."/>
            <person name="Sisk P."/>
            <person name="Sykes S."/>
            <person name="Wortman J."/>
            <person name="Nusbaum C."/>
            <person name="Birren B."/>
        </authorList>
    </citation>
    <scope>NUCLEOTIDE SEQUENCE [LARGE SCALE GENOMIC DNA]</scope>
    <source>
        <strain evidence="1 2">HM1072</strain>
    </source>
</reference>
<evidence type="ECO:0000313" key="2">
    <source>
        <dbReference type="Proteomes" id="UP000013897"/>
    </source>
</evidence>
<name>A0A829FAD8_ENTFC</name>
<evidence type="ECO:0000313" key="1">
    <source>
        <dbReference type="EMBL" id="EOM19208.1"/>
    </source>
</evidence>
<protein>
    <submittedName>
        <fullName evidence="1">Uncharacterized protein</fullName>
    </submittedName>
</protein>
<dbReference type="Proteomes" id="UP000013897">
    <property type="component" value="Unassembled WGS sequence"/>
</dbReference>
<proteinExistence type="predicted"/>
<comment type="caution">
    <text evidence="1">The sequence shown here is derived from an EMBL/GenBank/DDBJ whole genome shotgun (WGS) entry which is preliminary data.</text>
</comment>
<accession>A0A829FAD8</accession>
<sequence>MTLTNEDMKFVIAQILLIDPASERPRIHPKRTQIKRGQLTKRLDLLVQDYENSNAAIDLSMYKETLKALRRMRGQEEYQRLIEEIVLSYTPSKSEIKNKENLKVKKEKQLEKHLIIKQDKQQVSEKEKSTEEEIDTKKGWLANLKTKVWPVKTNS</sequence>